<dbReference type="RefSeq" id="WP_086380213.1">
    <property type="nucleotide sequence ID" value="NZ_NBTY01000005.1"/>
</dbReference>
<sequence>MALAKRPTFPKPSTAPSRAADAFIEGAHDTVGRAPKQTREKKQKISVELYPDLLEAVDALAHQLHMSRAAVISLACSDLVESKLRK</sequence>
<organism evidence="2 3">
    <name type="scientific">Caballeronia sordidicola</name>
    <name type="common">Burkholderia sordidicola</name>
    <dbReference type="NCBI Taxonomy" id="196367"/>
    <lineage>
        <taxon>Bacteria</taxon>
        <taxon>Pseudomonadati</taxon>
        <taxon>Pseudomonadota</taxon>
        <taxon>Betaproteobacteria</taxon>
        <taxon>Burkholderiales</taxon>
        <taxon>Burkholderiaceae</taxon>
        <taxon>Caballeronia</taxon>
    </lineage>
</organism>
<evidence type="ECO:0000256" key="1">
    <source>
        <dbReference type="SAM" id="MobiDB-lite"/>
    </source>
</evidence>
<comment type="caution">
    <text evidence="2">The sequence shown here is derived from an EMBL/GenBank/DDBJ whole genome shotgun (WGS) entry which is preliminary data.</text>
</comment>
<reference evidence="2 3" key="1">
    <citation type="submission" date="2017-03" db="EMBL/GenBank/DDBJ databases">
        <title>Genome analysis of strain PAMC 26510.</title>
        <authorList>
            <person name="Oh H.-M."/>
            <person name="Yang J.-A."/>
        </authorList>
    </citation>
    <scope>NUCLEOTIDE SEQUENCE [LARGE SCALE GENOMIC DNA]</scope>
    <source>
        <strain evidence="2 3">PAMC 26510</strain>
    </source>
</reference>
<protein>
    <recommendedName>
        <fullName evidence="4">Ribbon-helix-helix CopG family protein</fullName>
    </recommendedName>
</protein>
<gene>
    <name evidence="2" type="ORF">PAMC26510_01410</name>
</gene>
<dbReference type="EMBL" id="NBTY01000005">
    <property type="protein sequence ID" value="OTP80606.1"/>
    <property type="molecule type" value="Genomic_DNA"/>
</dbReference>
<accession>A0A242NAF5</accession>
<dbReference type="AlphaFoldDB" id="A0A242NAF5"/>
<feature type="region of interest" description="Disordered" evidence="1">
    <location>
        <begin position="1"/>
        <end position="20"/>
    </location>
</feature>
<dbReference type="Proteomes" id="UP000194546">
    <property type="component" value="Unassembled WGS sequence"/>
</dbReference>
<evidence type="ECO:0008006" key="4">
    <source>
        <dbReference type="Google" id="ProtNLM"/>
    </source>
</evidence>
<proteinExistence type="predicted"/>
<name>A0A242NAF5_CABSO</name>
<evidence type="ECO:0000313" key="3">
    <source>
        <dbReference type="Proteomes" id="UP000194546"/>
    </source>
</evidence>
<evidence type="ECO:0000313" key="2">
    <source>
        <dbReference type="EMBL" id="OTP80606.1"/>
    </source>
</evidence>